<dbReference type="EMBL" id="WUEY01000026">
    <property type="protein sequence ID" value="NEI74176.1"/>
    <property type="molecule type" value="Genomic_DNA"/>
</dbReference>
<accession>A0A6L9UJA5</accession>
<gene>
    <name evidence="1" type="ORF">GR212_31960</name>
</gene>
<comment type="caution">
    <text evidence="1">The sequence shown here is derived from an EMBL/GenBank/DDBJ whole genome shotgun (WGS) entry which is preliminary data.</text>
</comment>
<sequence length="262" mass="28374">MPTHVDPASMSVDELIVAYLDDELDAAAKLAVEDRLNRDSAFCDRFEFLTSNSVPMHAAFAALLDDAPVERMKSALPPLDRIVPDPALPNRRRFLAAACLAAGAVAGGGLVRLLSSGETGSSQNWRAVVADYMQLYSADTLSNLSDDPAVKADQISRVASVMQLPLTTQGLMISGIPFKRAQLLTFDRKPLAQIAYLDPKYGPLALCITHSSKGKSDFQREQRLGMNIVFWSSADHSFMVIGRNPPEQLGAIANQLQSGLES</sequence>
<name>A0A6L9UJA5_9HYPH</name>
<evidence type="ECO:0000313" key="2">
    <source>
        <dbReference type="Proteomes" id="UP000483035"/>
    </source>
</evidence>
<dbReference type="Proteomes" id="UP000483035">
    <property type="component" value="Unassembled WGS sequence"/>
</dbReference>
<protein>
    <submittedName>
        <fullName evidence="1">Transcriptional regulator</fullName>
    </submittedName>
</protein>
<reference evidence="1 2" key="1">
    <citation type="submission" date="2019-12" db="EMBL/GenBank/DDBJ databases">
        <title>Rhizobium genotypes associated with high levels of biological nitrogen fixation by grain legumes in a temperate-maritime cropping system.</title>
        <authorList>
            <person name="Maluk M."/>
            <person name="Francesc Ferrando Molina F."/>
            <person name="Lopez Del Egido L."/>
            <person name="Lafos M."/>
            <person name="Langarica-Fuentes A."/>
            <person name="Gebre Yohannes G."/>
            <person name="Young M.W."/>
            <person name="Martin P."/>
            <person name="Gantlett R."/>
            <person name="Kenicer G."/>
            <person name="Hawes C."/>
            <person name="Begg G.S."/>
            <person name="Quilliam R.S."/>
            <person name="Squire G.R."/>
            <person name="Poole P.S."/>
            <person name="Young P.W."/>
            <person name="Iannetta P.M."/>
            <person name="James E.K."/>
        </authorList>
    </citation>
    <scope>NUCLEOTIDE SEQUENCE [LARGE SCALE GENOMIC DNA]</scope>
    <source>
        <strain evidence="1 2">JHI1118</strain>
    </source>
</reference>
<organism evidence="1 2">
    <name type="scientific">Rhizobium lusitanum</name>
    <dbReference type="NCBI Taxonomy" id="293958"/>
    <lineage>
        <taxon>Bacteria</taxon>
        <taxon>Pseudomonadati</taxon>
        <taxon>Pseudomonadota</taxon>
        <taxon>Alphaproteobacteria</taxon>
        <taxon>Hyphomicrobiales</taxon>
        <taxon>Rhizobiaceae</taxon>
        <taxon>Rhizobium/Agrobacterium group</taxon>
        <taxon>Rhizobium</taxon>
    </lineage>
</organism>
<proteinExistence type="predicted"/>
<evidence type="ECO:0000313" key="1">
    <source>
        <dbReference type="EMBL" id="NEI74176.1"/>
    </source>
</evidence>
<dbReference type="AlphaFoldDB" id="A0A6L9UJA5"/>
<dbReference type="RefSeq" id="WP_163993180.1">
    <property type="nucleotide sequence ID" value="NZ_WUEY01000026.1"/>
</dbReference>